<feature type="region of interest" description="Disordered" evidence="7">
    <location>
        <begin position="23"/>
        <end position="42"/>
    </location>
</feature>
<accession>A0A2N3N7Q7</accession>
<keyword evidence="6" id="KW-0408">Iron</keyword>
<evidence type="ECO:0000259" key="8">
    <source>
        <dbReference type="Pfam" id="PF02668"/>
    </source>
</evidence>
<sequence length="383" mass="42597">MAPPAADVDIATPVQPVPVDSAKLQAASAPATAPSHSSASRLAGPLKYSGTLDSYEHFDTTAVIGREYPTLQLSEILHDDDKIRDLAVQVSERGVIFFRNQDLTIEDQKLLGQRLGELTGKPETSKLHRHALSNSKRGISVDENGKLDDEVSVISSELNRKFYGDRYTHTSKKIASHGWHADITFERIPSDYAILKIVQPSEDAGGDTLWASGYEAYDRLSPAIQKLAENLTATHYQPNFVKVKEGFGADLIDDYRGAPENTGLDFQAEHPVIRTNPVTGWKSLFAAGHQVEAGWINGVTERESQILKDYFTQLIVENHDLQVRFRWNKNDLAIWDNRSVFHTATNDYTGKRQGNRVVSLGEKPYFDPNSLSRRDALAKQAQA</sequence>
<comment type="similarity">
    <text evidence="2">Belongs to the TfdA dioxygenase family.</text>
</comment>
<evidence type="ECO:0000256" key="2">
    <source>
        <dbReference type="ARBA" id="ARBA00005896"/>
    </source>
</evidence>
<dbReference type="InterPro" id="IPR003819">
    <property type="entry name" value="TauD/TfdA-like"/>
</dbReference>
<proteinExistence type="inferred from homology"/>
<dbReference type="Gene3D" id="3.60.130.10">
    <property type="entry name" value="Clavaminate synthase-like"/>
    <property type="match status" value="1"/>
</dbReference>
<evidence type="ECO:0000256" key="3">
    <source>
        <dbReference type="ARBA" id="ARBA00022723"/>
    </source>
</evidence>
<feature type="domain" description="TauD/TfdA-like" evidence="8">
    <location>
        <begin position="61"/>
        <end position="356"/>
    </location>
</feature>
<comment type="cofactor">
    <cofactor evidence="1">
        <name>Fe(2+)</name>
        <dbReference type="ChEBI" id="CHEBI:29033"/>
    </cofactor>
</comment>
<evidence type="ECO:0000256" key="4">
    <source>
        <dbReference type="ARBA" id="ARBA00022964"/>
    </source>
</evidence>
<dbReference type="OrthoDB" id="10257314at2759"/>
<keyword evidence="10" id="KW-1185">Reference proteome</keyword>
<dbReference type="PANTHER" id="PTHR30468:SF10">
    <property type="entry name" value="TAUD_TFDA-LIKE DOMAIN-CONTAINING PROTEIN"/>
    <property type="match status" value="1"/>
</dbReference>
<dbReference type="GO" id="GO:0005737">
    <property type="term" value="C:cytoplasm"/>
    <property type="evidence" value="ECO:0007669"/>
    <property type="project" value="TreeGrafter"/>
</dbReference>
<dbReference type="GO" id="GO:0046872">
    <property type="term" value="F:metal ion binding"/>
    <property type="evidence" value="ECO:0007669"/>
    <property type="project" value="UniProtKB-KW"/>
</dbReference>
<dbReference type="Pfam" id="PF02668">
    <property type="entry name" value="TauD"/>
    <property type="match status" value="1"/>
</dbReference>
<dbReference type="InterPro" id="IPR042098">
    <property type="entry name" value="TauD-like_sf"/>
</dbReference>
<dbReference type="InterPro" id="IPR051323">
    <property type="entry name" value="AtsK-like"/>
</dbReference>
<evidence type="ECO:0000256" key="1">
    <source>
        <dbReference type="ARBA" id="ARBA00001954"/>
    </source>
</evidence>
<dbReference type="InParanoid" id="A0A2N3N7Q7"/>
<dbReference type="VEuPathDB" id="FungiDB:jhhlp_004875"/>
<dbReference type="PANTHER" id="PTHR30468">
    <property type="entry name" value="ALPHA-KETOGLUTARATE-DEPENDENT SULFONATE DIOXYGENASE"/>
    <property type="match status" value="1"/>
</dbReference>
<dbReference type="SUPFAM" id="SSF51197">
    <property type="entry name" value="Clavaminate synthase-like"/>
    <property type="match status" value="1"/>
</dbReference>
<protein>
    <recommendedName>
        <fullName evidence="8">TauD/TfdA-like domain-containing protein</fullName>
    </recommendedName>
</protein>
<evidence type="ECO:0000256" key="5">
    <source>
        <dbReference type="ARBA" id="ARBA00023002"/>
    </source>
</evidence>
<gene>
    <name evidence="9" type="ORF">jhhlp_004875</name>
</gene>
<evidence type="ECO:0000313" key="9">
    <source>
        <dbReference type="EMBL" id="PKS08491.1"/>
    </source>
</evidence>
<evidence type="ECO:0000313" key="10">
    <source>
        <dbReference type="Proteomes" id="UP000233524"/>
    </source>
</evidence>
<dbReference type="STRING" id="41688.A0A2N3N7Q7"/>
<evidence type="ECO:0000256" key="7">
    <source>
        <dbReference type="SAM" id="MobiDB-lite"/>
    </source>
</evidence>
<dbReference type="AlphaFoldDB" id="A0A2N3N7Q7"/>
<organism evidence="9 10">
    <name type="scientific">Lomentospora prolificans</name>
    <dbReference type="NCBI Taxonomy" id="41688"/>
    <lineage>
        <taxon>Eukaryota</taxon>
        <taxon>Fungi</taxon>
        <taxon>Dikarya</taxon>
        <taxon>Ascomycota</taxon>
        <taxon>Pezizomycotina</taxon>
        <taxon>Sordariomycetes</taxon>
        <taxon>Hypocreomycetidae</taxon>
        <taxon>Microascales</taxon>
        <taxon>Microascaceae</taxon>
        <taxon>Lomentospora</taxon>
    </lineage>
</organism>
<comment type="caution">
    <text evidence="9">The sequence shown here is derived from an EMBL/GenBank/DDBJ whole genome shotgun (WGS) entry which is preliminary data.</text>
</comment>
<name>A0A2N3N7Q7_9PEZI</name>
<reference evidence="9 10" key="1">
    <citation type="journal article" date="2017" name="G3 (Bethesda)">
        <title>First Draft Genome Sequence of the Pathogenic Fungus Lomentospora prolificans (Formerly Scedosporium prolificans).</title>
        <authorList>
            <person name="Luo R."/>
            <person name="Zimin A."/>
            <person name="Workman R."/>
            <person name="Fan Y."/>
            <person name="Pertea G."/>
            <person name="Grossman N."/>
            <person name="Wear M.P."/>
            <person name="Jia B."/>
            <person name="Miller H."/>
            <person name="Casadevall A."/>
            <person name="Timp W."/>
            <person name="Zhang S.X."/>
            <person name="Salzberg S.L."/>
        </authorList>
    </citation>
    <scope>NUCLEOTIDE SEQUENCE [LARGE SCALE GENOMIC DNA]</scope>
    <source>
        <strain evidence="9 10">JHH-5317</strain>
    </source>
</reference>
<dbReference type="GO" id="GO:0016706">
    <property type="term" value="F:2-oxoglutarate-dependent dioxygenase activity"/>
    <property type="evidence" value="ECO:0007669"/>
    <property type="project" value="TreeGrafter"/>
</dbReference>
<keyword evidence="4" id="KW-0223">Dioxygenase</keyword>
<dbReference type="Proteomes" id="UP000233524">
    <property type="component" value="Unassembled WGS sequence"/>
</dbReference>
<evidence type="ECO:0000256" key="6">
    <source>
        <dbReference type="ARBA" id="ARBA00023004"/>
    </source>
</evidence>
<keyword evidence="5" id="KW-0560">Oxidoreductase</keyword>
<keyword evidence="3" id="KW-0479">Metal-binding</keyword>
<dbReference type="EMBL" id="NLAX01000095">
    <property type="protein sequence ID" value="PKS08491.1"/>
    <property type="molecule type" value="Genomic_DNA"/>
</dbReference>
<feature type="compositionally biased region" description="Low complexity" evidence="7">
    <location>
        <begin position="23"/>
        <end position="40"/>
    </location>
</feature>